<accession>A0A7W9GCY5</accession>
<name>A0A7W9GCY5_9ACTN</name>
<proteinExistence type="predicted"/>
<keyword evidence="1" id="KW-0732">Signal</keyword>
<sequence>MRTVGKIATLAMAAALASGVLVPPAHATSATQGATKASTALWPCIVQAKWAVKVHKRKSLSSGYRVAKKGTKFHGYCWDNKPTWKWTEVWNLNGGGHGYVWHTGLKMVR</sequence>
<feature type="chain" id="PRO_5031524681" description="SH3 domain-containing protein" evidence="1">
    <location>
        <begin position="28"/>
        <end position="109"/>
    </location>
</feature>
<keyword evidence="3" id="KW-1185">Reference proteome</keyword>
<dbReference type="EMBL" id="JACHMB010000001">
    <property type="protein sequence ID" value="MBB5781502.1"/>
    <property type="molecule type" value="Genomic_DNA"/>
</dbReference>
<dbReference type="Proteomes" id="UP000579153">
    <property type="component" value="Unassembled WGS sequence"/>
</dbReference>
<evidence type="ECO:0000313" key="3">
    <source>
        <dbReference type="Proteomes" id="UP000579153"/>
    </source>
</evidence>
<dbReference type="AlphaFoldDB" id="A0A7W9GCY5"/>
<evidence type="ECO:0000313" key="2">
    <source>
        <dbReference type="EMBL" id="MBB5781502.1"/>
    </source>
</evidence>
<gene>
    <name evidence="2" type="ORF">HD596_008258</name>
</gene>
<dbReference type="RefSeq" id="WP_185074790.1">
    <property type="nucleotide sequence ID" value="NZ_JACHMB010000001.1"/>
</dbReference>
<reference evidence="2 3" key="1">
    <citation type="submission" date="2020-08" db="EMBL/GenBank/DDBJ databases">
        <title>Sequencing the genomes of 1000 actinobacteria strains.</title>
        <authorList>
            <person name="Klenk H.-P."/>
        </authorList>
    </citation>
    <scope>NUCLEOTIDE SEQUENCE [LARGE SCALE GENOMIC DNA]</scope>
    <source>
        <strain evidence="2 3">DSM 45507</strain>
    </source>
</reference>
<organism evidence="2 3">
    <name type="scientific">Nonomuraea jabiensis</name>
    <dbReference type="NCBI Taxonomy" id="882448"/>
    <lineage>
        <taxon>Bacteria</taxon>
        <taxon>Bacillati</taxon>
        <taxon>Actinomycetota</taxon>
        <taxon>Actinomycetes</taxon>
        <taxon>Streptosporangiales</taxon>
        <taxon>Streptosporangiaceae</taxon>
        <taxon>Nonomuraea</taxon>
    </lineage>
</organism>
<evidence type="ECO:0008006" key="4">
    <source>
        <dbReference type="Google" id="ProtNLM"/>
    </source>
</evidence>
<protein>
    <recommendedName>
        <fullName evidence="4">SH3 domain-containing protein</fullName>
    </recommendedName>
</protein>
<feature type="signal peptide" evidence="1">
    <location>
        <begin position="1"/>
        <end position="27"/>
    </location>
</feature>
<comment type="caution">
    <text evidence="2">The sequence shown here is derived from an EMBL/GenBank/DDBJ whole genome shotgun (WGS) entry which is preliminary data.</text>
</comment>
<evidence type="ECO:0000256" key="1">
    <source>
        <dbReference type="SAM" id="SignalP"/>
    </source>
</evidence>